<dbReference type="InterPro" id="IPR005333">
    <property type="entry name" value="Transcription_factor_TCP"/>
</dbReference>
<feature type="region of interest" description="Disordered" evidence="7">
    <location>
        <begin position="70"/>
        <end position="98"/>
    </location>
</feature>
<feature type="domain" description="R" evidence="9">
    <location>
        <begin position="210"/>
        <end position="227"/>
    </location>
</feature>
<name>A0A193PBL8_9LAMI</name>
<dbReference type="AlphaFoldDB" id="A0A193PBL8"/>
<evidence type="ECO:0000256" key="6">
    <source>
        <dbReference type="ARBA" id="ARBA00023242"/>
    </source>
</evidence>
<sequence>MFNKNTYMFTEGSPSYHTRGISNTSQVFGLNGTEVSFLHHHSDDALLSGHYITSNAPYLFNQEVGDVNGYPSSMDNTSERKQATKKDRHSKIYTSQGPRDRRVRLSIGIARKFFDLQEMLGFDKPSKTLDWLLTKSKSAIKDLVQKNQEEGSAAHGKIISSSPSECEVVSAGNDEAVEYALADSTNKSEAKCKGVVIKDPQQIAAANLVKESRAKARARARERTREKMSIRQLNGVKITSGSDLNVNRSIPSQYRVCDPSDYCLLANELASEDFIRDSIMIKRKLKHPAPTFGFHQQNRDVSKDMSVMSYAYNATENWNFSGFTSQSNLCSILDQHKFTNI</sequence>
<evidence type="ECO:0000259" key="9">
    <source>
        <dbReference type="PROSITE" id="PS51370"/>
    </source>
</evidence>
<protein>
    <submittedName>
        <fullName evidence="10">CYCLOIDEA like</fullName>
    </submittedName>
</protein>
<keyword evidence="2" id="KW-0217">Developmental protein</keyword>
<keyword evidence="4" id="KW-0238">DNA-binding</keyword>
<comment type="subcellular location">
    <subcellularLocation>
        <location evidence="1">Nucleus</location>
    </subcellularLocation>
</comment>
<keyword evidence="6" id="KW-0539">Nucleus</keyword>
<dbReference type="GO" id="GO:0005634">
    <property type="term" value="C:nucleus"/>
    <property type="evidence" value="ECO:0007669"/>
    <property type="project" value="UniProtKB-SubCell"/>
</dbReference>
<dbReference type="PANTHER" id="PTHR31072">
    <property type="entry name" value="TRANSCRIPTION FACTOR TCP4-RELATED"/>
    <property type="match status" value="1"/>
</dbReference>
<dbReference type="GO" id="GO:0003700">
    <property type="term" value="F:DNA-binding transcription factor activity"/>
    <property type="evidence" value="ECO:0007669"/>
    <property type="project" value="InterPro"/>
</dbReference>
<feature type="domain" description="TCP" evidence="8">
    <location>
        <begin position="85"/>
        <end position="143"/>
    </location>
</feature>
<dbReference type="GO" id="GO:0043565">
    <property type="term" value="F:sequence-specific DNA binding"/>
    <property type="evidence" value="ECO:0007669"/>
    <property type="project" value="TreeGrafter"/>
</dbReference>
<keyword evidence="5" id="KW-0804">Transcription</keyword>
<dbReference type="PROSITE" id="PS51369">
    <property type="entry name" value="TCP"/>
    <property type="match status" value="1"/>
</dbReference>
<evidence type="ECO:0000256" key="4">
    <source>
        <dbReference type="ARBA" id="ARBA00023125"/>
    </source>
</evidence>
<keyword evidence="3" id="KW-0805">Transcription regulation</keyword>
<evidence type="ECO:0000256" key="3">
    <source>
        <dbReference type="ARBA" id="ARBA00023015"/>
    </source>
</evidence>
<evidence type="ECO:0000256" key="2">
    <source>
        <dbReference type="ARBA" id="ARBA00022473"/>
    </source>
</evidence>
<dbReference type="EMBL" id="LC102728">
    <property type="protein sequence ID" value="BAV14136.1"/>
    <property type="molecule type" value="mRNA"/>
</dbReference>
<dbReference type="InterPro" id="IPR017888">
    <property type="entry name" value="CYC/TB1_R_domain"/>
</dbReference>
<dbReference type="PANTHER" id="PTHR31072:SF224">
    <property type="entry name" value="TRANSCRIPTION FACTOR TCP1"/>
    <property type="match status" value="1"/>
</dbReference>
<dbReference type="PROSITE" id="PS51370">
    <property type="entry name" value="R"/>
    <property type="match status" value="1"/>
</dbReference>
<evidence type="ECO:0000256" key="7">
    <source>
        <dbReference type="SAM" id="MobiDB-lite"/>
    </source>
</evidence>
<evidence type="ECO:0000256" key="5">
    <source>
        <dbReference type="ARBA" id="ARBA00023163"/>
    </source>
</evidence>
<evidence type="ECO:0000259" key="8">
    <source>
        <dbReference type="PROSITE" id="PS51369"/>
    </source>
</evidence>
<dbReference type="GO" id="GO:2000032">
    <property type="term" value="P:regulation of secondary shoot formation"/>
    <property type="evidence" value="ECO:0007669"/>
    <property type="project" value="TreeGrafter"/>
</dbReference>
<evidence type="ECO:0000256" key="1">
    <source>
        <dbReference type="ARBA" id="ARBA00004123"/>
    </source>
</evidence>
<evidence type="ECO:0000313" key="10">
    <source>
        <dbReference type="EMBL" id="BAV14136.1"/>
    </source>
</evidence>
<gene>
    <name evidence="10" type="primary">TfCYC1</name>
</gene>
<dbReference type="InterPro" id="IPR017887">
    <property type="entry name" value="TF_TCP_subgr"/>
</dbReference>
<proteinExistence type="evidence at transcript level"/>
<dbReference type="Pfam" id="PF03634">
    <property type="entry name" value="TCP"/>
    <property type="match status" value="1"/>
</dbReference>
<accession>A0A193PBL8</accession>
<reference evidence="10" key="1">
    <citation type="submission" date="2015-12" db="EMBL/GenBank/DDBJ databases">
        <title>Gene analysis of zygomorphic flower.</title>
        <authorList>
            <person name="Narumi-Kawasaki T."/>
            <person name="Tanaka T."/>
            <person name="Ohtsubo N."/>
            <person name="Fukai S."/>
        </authorList>
    </citation>
    <scope>NUCLEOTIDE SEQUENCE</scope>
</reference>
<organism evidence="10">
    <name type="scientific">Torenia fournieri</name>
    <name type="common">wishbone flower</name>
    <dbReference type="NCBI Taxonomy" id="68875"/>
    <lineage>
        <taxon>Eukaryota</taxon>
        <taxon>Viridiplantae</taxon>
        <taxon>Streptophyta</taxon>
        <taxon>Embryophyta</taxon>
        <taxon>Tracheophyta</taxon>
        <taxon>Spermatophyta</taxon>
        <taxon>Magnoliopsida</taxon>
        <taxon>eudicotyledons</taxon>
        <taxon>Gunneridae</taxon>
        <taxon>Pentapetalae</taxon>
        <taxon>asterids</taxon>
        <taxon>lamiids</taxon>
        <taxon>Lamiales</taxon>
        <taxon>Linderniaceae</taxon>
        <taxon>Torenia</taxon>
    </lineage>
</organism>